<dbReference type="EMBL" id="CH983533">
    <property type="protein sequence ID" value="EDX16472.1"/>
    <property type="molecule type" value="Genomic_DNA"/>
</dbReference>
<dbReference type="Bgee" id="FBgn0196073">
    <property type="expression patterns" value="Expressed in female reproductive system and 3 other cell types or tissues"/>
</dbReference>
<keyword evidence="3" id="KW-1185">Reference proteome</keyword>
<dbReference type="HOGENOM" id="CLU_2645034_0_0_1"/>
<dbReference type="AlphaFoldDB" id="B4NU25"/>
<dbReference type="STRING" id="7240.B4NU25"/>
<reference evidence="2 3" key="1">
    <citation type="journal article" date="2007" name="Nature">
        <title>Evolution of genes and genomes on the Drosophila phylogeny.</title>
        <authorList>
            <consortium name="Drosophila 12 Genomes Consortium"/>
            <person name="Clark A.G."/>
            <person name="Eisen M.B."/>
            <person name="Smith D.R."/>
            <person name="Bergman C.M."/>
            <person name="Oliver B."/>
            <person name="Markow T.A."/>
            <person name="Kaufman T.C."/>
            <person name="Kellis M."/>
            <person name="Gelbart W."/>
            <person name="Iyer V.N."/>
            <person name="Pollard D.A."/>
            <person name="Sackton T.B."/>
            <person name="Larracuente A.M."/>
            <person name="Singh N.D."/>
            <person name="Abad J.P."/>
            <person name="Abt D.N."/>
            <person name="Adryan B."/>
            <person name="Aguade M."/>
            <person name="Akashi H."/>
            <person name="Anderson W.W."/>
            <person name="Aquadro C.F."/>
            <person name="Ardell D.H."/>
            <person name="Arguello R."/>
            <person name="Artieri C.G."/>
            <person name="Barbash D.A."/>
            <person name="Barker D."/>
            <person name="Barsanti P."/>
            <person name="Batterham P."/>
            <person name="Batzoglou S."/>
            <person name="Begun D."/>
            <person name="Bhutkar A."/>
            <person name="Blanco E."/>
            <person name="Bosak S.A."/>
            <person name="Bradley R.K."/>
            <person name="Brand A.D."/>
            <person name="Brent M.R."/>
            <person name="Brooks A.N."/>
            <person name="Brown R.H."/>
            <person name="Butlin R.K."/>
            <person name="Caggese C."/>
            <person name="Calvi B.R."/>
            <person name="Bernardo de Carvalho A."/>
            <person name="Caspi A."/>
            <person name="Castrezana S."/>
            <person name="Celniker S.E."/>
            <person name="Chang J.L."/>
            <person name="Chapple C."/>
            <person name="Chatterji S."/>
            <person name="Chinwalla A."/>
            <person name="Civetta A."/>
            <person name="Clifton S.W."/>
            <person name="Comeron J.M."/>
            <person name="Costello J.C."/>
            <person name="Coyne J.A."/>
            <person name="Daub J."/>
            <person name="David R.G."/>
            <person name="Delcher A.L."/>
            <person name="Delehaunty K."/>
            <person name="Do C.B."/>
            <person name="Ebling H."/>
            <person name="Edwards K."/>
            <person name="Eickbush T."/>
            <person name="Evans J.D."/>
            <person name="Filipski A."/>
            <person name="Findeiss S."/>
            <person name="Freyhult E."/>
            <person name="Fulton L."/>
            <person name="Fulton R."/>
            <person name="Garcia A.C."/>
            <person name="Gardiner A."/>
            <person name="Garfield D.A."/>
            <person name="Garvin B.E."/>
            <person name="Gibson G."/>
            <person name="Gilbert D."/>
            <person name="Gnerre S."/>
            <person name="Godfrey J."/>
            <person name="Good R."/>
            <person name="Gotea V."/>
            <person name="Gravely B."/>
            <person name="Greenberg A.J."/>
            <person name="Griffiths-Jones S."/>
            <person name="Gross S."/>
            <person name="Guigo R."/>
            <person name="Gustafson E.A."/>
            <person name="Haerty W."/>
            <person name="Hahn M.W."/>
            <person name="Halligan D.L."/>
            <person name="Halpern A.L."/>
            <person name="Halter G.M."/>
            <person name="Han M.V."/>
            <person name="Heger A."/>
            <person name="Hillier L."/>
            <person name="Hinrichs A.S."/>
            <person name="Holmes I."/>
            <person name="Hoskins R.A."/>
            <person name="Hubisz M.J."/>
            <person name="Hultmark D."/>
            <person name="Huntley M.A."/>
            <person name="Jaffe D.B."/>
            <person name="Jagadeeshan S."/>
            <person name="Jeck W.R."/>
            <person name="Johnson J."/>
            <person name="Jones C.D."/>
            <person name="Jordan W.C."/>
            <person name="Karpen G.H."/>
            <person name="Kataoka E."/>
            <person name="Keightley P.D."/>
            <person name="Kheradpour P."/>
            <person name="Kirkness E.F."/>
            <person name="Koerich L.B."/>
            <person name="Kristiansen K."/>
            <person name="Kudrna D."/>
            <person name="Kulathinal R.J."/>
            <person name="Kumar S."/>
            <person name="Kwok R."/>
            <person name="Lander E."/>
            <person name="Langley C.H."/>
            <person name="Lapoint R."/>
            <person name="Lazzaro B.P."/>
            <person name="Lee S.J."/>
            <person name="Levesque L."/>
            <person name="Li R."/>
            <person name="Lin C.F."/>
            <person name="Lin M.F."/>
            <person name="Lindblad-Toh K."/>
            <person name="Llopart A."/>
            <person name="Long M."/>
            <person name="Low L."/>
            <person name="Lozovsky E."/>
            <person name="Lu J."/>
            <person name="Luo M."/>
            <person name="Machado C.A."/>
            <person name="Makalowski W."/>
            <person name="Marzo M."/>
            <person name="Matsuda M."/>
            <person name="Matzkin L."/>
            <person name="McAllister B."/>
            <person name="McBride C.S."/>
            <person name="McKernan B."/>
            <person name="McKernan K."/>
            <person name="Mendez-Lago M."/>
            <person name="Minx P."/>
            <person name="Mollenhauer M.U."/>
            <person name="Montooth K."/>
            <person name="Mount S.M."/>
            <person name="Mu X."/>
            <person name="Myers E."/>
            <person name="Negre B."/>
            <person name="Newfeld S."/>
            <person name="Nielsen R."/>
            <person name="Noor M.A."/>
            <person name="O'Grady P."/>
            <person name="Pachter L."/>
            <person name="Papaceit M."/>
            <person name="Parisi M.J."/>
            <person name="Parisi M."/>
            <person name="Parts L."/>
            <person name="Pedersen J.S."/>
            <person name="Pesole G."/>
            <person name="Phillippy A.M."/>
            <person name="Ponting C.P."/>
            <person name="Pop M."/>
            <person name="Porcelli D."/>
            <person name="Powell J.R."/>
            <person name="Prohaska S."/>
            <person name="Pruitt K."/>
            <person name="Puig M."/>
            <person name="Quesneville H."/>
            <person name="Ram K.R."/>
            <person name="Rand D."/>
            <person name="Rasmussen M.D."/>
            <person name="Reed L.K."/>
            <person name="Reenan R."/>
            <person name="Reily A."/>
            <person name="Remington K.A."/>
            <person name="Rieger T.T."/>
            <person name="Ritchie M.G."/>
            <person name="Robin C."/>
            <person name="Rogers Y.H."/>
            <person name="Rohde C."/>
            <person name="Rozas J."/>
            <person name="Rubenfield M.J."/>
            <person name="Ruiz A."/>
            <person name="Russo S."/>
            <person name="Salzberg S.L."/>
            <person name="Sanchez-Gracia A."/>
            <person name="Saranga D.J."/>
            <person name="Sato H."/>
            <person name="Schaeffer S.W."/>
            <person name="Schatz M.C."/>
            <person name="Schlenke T."/>
            <person name="Schwartz R."/>
            <person name="Segarra C."/>
            <person name="Singh R.S."/>
            <person name="Sirot L."/>
            <person name="Sirota M."/>
            <person name="Sisneros N.B."/>
            <person name="Smith C.D."/>
            <person name="Smith T.F."/>
            <person name="Spieth J."/>
            <person name="Stage D.E."/>
            <person name="Stark A."/>
            <person name="Stephan W."/>
            <person name="Strausberg R.L."/>
            <person name="Strempel S."/>
            <person name="Sturgill D."/>
            <person name="Sutton G."/>
            <person name="Sutton G.G."/>
            <person name="Tao W."/>
            <person name="Teichmann S."/>
            <person name="Tobari Y.N."/>
            <person name="Tomimura Y."/>
            <person name="Tsolas J.M."/>
            <person name="Valente V.L."/>
            <person name="Venter E."/>
            <person name="Venter J.C."/>
            <person name="Vicario S."/>
            <person name="Vieira F.G."/>
            <person name="Vilella A.J."/>
            <person name="Villasante A."/>
            <person name="Walenz B."/>
            <person name="Wang J."/>
            <person name="Wasserman M."/>
            <person name="Watts T."/>
            <person name="Wilson D."/>
            <person name="Wilson R.K."/>
            <person name="Wing R.A."/>
            <person name="Wolfner M.F."/>
            <person name="Wong A."/>
            <person name="Wong G.K."/>
            <person name="Wu C.I."/>
            <person name="Wu G."/>
            <person name="Yamamoto D."/>
            <person name="Yang H.P."/>
            <person name="Yang S.P."/>
            <person name="Yorke J.A."/>
            <person name="Yoshida K."/>
            <person name="Zdobnov E."/>
            <person name="Zhang P."/>
            <person name="Zhang Y."/>
            <person name="Zimin A.V."/>
            <person name="Baldwin J."/>
            <person name="Abdouelleil A."/>
            <person name="Abdulkadir J."/>
            <person name="Abebe A."/>
            <person name="Abera B."/>
            <person name="Abreu J."/>
            <person name="Acer S.C."/>
            <person name="Aftuck L."/>
            <person name="Alexander A."/>
            <person name="An P."/>
            <person name="Anderson E."/>
            <person name="Anderson S."/>
            <person name="Arachi H."/>
            <person name="Azer M."/>
            <person name="Bachantsang P."/>
            <person name="Barry A."/>
            <person name="Bayul T."/>
            <person name="Berlin A."/>
            <person name="Bessette D."/>
            <person name="Bloom T."/>
            <person name="Blye J."/>
            <person name="Boguslavskiy L."/>
            <person name="Bonnet C."/>
            <person name="Boukhgalter B."/>
            <person name="Bourzgui I."/>
            <person name="Brown A."/>
            <person name="Cahill P."/>
            <person name="Channer S."/>
            <person name="Cheshatsang Y."/>
            <person name="Chuda L."/>
            <person name="Citroen M."/>
            <person name="Collymore A."/>
            <person name="Cooke P."/>
            <person name="Costello M."/>
            <person name="D'Aco K."/>
            <person name="Daza R."/>
            <person name="De Haan G."/>
            <person name="DeGray S."/>
            <person name="DeMaso C."/>
            <person name="Dhargay N."/>
            <person name="Dooley K."/>
            <person name="Dooley E."/>
            <person name="Doricent M."/>
            <person name="Dorje P."/>
            <person name="Dorjee K."/>
            <person name="Dupes A."/>
            <person name="Elong R."/>
            <person name="Falk J."/>
            <person name="Farina A."/>
            <person name="Faro S."/>
            <person name="Ferguson D."/>
            <person name="Fisher S."/>
            <person name="Foley C.D."/>
            <person name="Franke A."/>
            <person name="Friedrich D."/>
            <person name="Gadbois L."/>
            <person name="Gearin G."/>
            <person name="Gearin C.R."/>
            <person name="Giannoukos G."/>
            <person name="Goode T."/>
            <person name="Graham J."/>
            <person name="Grandbois E."/>
            <person name="Grewal S."/>
            <person name="Gyaltsen K."/>
            <person name="Hafez N."/>
            <person name="Hagos B."/>
            <person name="Hall J."/>
            <person name="Henson C."/>
            <person name="Hollinger A."/>
            <person name="Honan T."/>
            <person name="Huard M.D."/>
            <person name="Hughes L."/>
            <person name="Hurhula B."/>
            <person name="Husby M.E."/>
            <person name="Kamat A."/>
            <person name="Kanga B."/>
            <person name="Kashin S."/>
            <person name="Khazanovich D."/>
            <person name="Kisner P."/>
            <person name="Lance K."/>
            <person name="Lara M."/>
            <person name="Lee W."/>
            <person name="Lennon N."/>
            <person name="Letendre F."/>
            <person name="LeVine R."/>
            <person name="Lipovsky A."/>
            <person name="Liu X."/>
            <person name="Liu J."/>
            <person name="Liu S."/>
            <person name="Lokyitsang T."/>
            <person name="Lokyitsang Y."/>
            <person name="Lubonja R."/>
            <person name="Lui A."/>
            <person name="MacDonald P."/>
            <person name="Magnisalis V."/>
            <person name="Maru K."/>
            <person name="Matthews C."/>
            <person name="McCusker W."/>
            <person name="McDonough S."/>
            <person name="Mehta T."/>
            <person name="Meldrim J."/>
            <person name="Meneus L."/>
            <person name="Mihai O."/>
            <person name="Mihalev A."/>
            <person name="Mihova T."/>
            <person name="Mittelman R."/>
            <person name="Mlenga V."/>
            <person name="Montmayeur A."/>
            <person name="Mulrain L."/>
            <person name="Navidi A."/>
            <person name="Naylor J."/>
            <person name="Negash T."/>
            <person name="Nguyen T."/>
            <person name="Nguyen N."/>
            <person name="Nicol R."/>
            <person name="Norbu C."/>
            <person name="Norbu N."/>
            <person name="Novod N."/>
            <person name="O'Neill B."/>
            <person name="Osman S."/>
            <person name="Markiewicz E."/>
            <person name="Oyono O.L."/>
            <person name="Patti C."/>
            <person name="Phunkhang P."/>
            <person name="Pierre F."/>
            <person name="Priest M."/>
            <person name="Raghuraman S."/>
            <person name="Rege F."/>
            <person name="Reyes R."/>
            <person name="Rise C."/>
            <person name="Rogov P."/>
            <person name="Ross K."/>
            <person name="Ryan E."/>
            <person name="Settipalli S."/>
            <person name="Shea T."/>
            <person name="Sherpa N."/>
            <person name="Shi L."/>
            <person name="Shih D."/>
            <person name="Sparrow T."/>
            <person name="Spaulding J."/>
            <person name="Stalker J."/>
            <person name="Stange-Thomann N."/>
            <person name="Stavropoulos S."/>
            <person name="Stone C."/>
            <person name="Strader C."/>
            <person name="Tesfaye S."/>
            <person name="Thomson T."/>
            <person name="Thoulutsang Y."/>
            <person name="Thoulutsang D."/>
            <person name="Topham K."/>
            <person name="Topping I."/>
            <person name="Tsamla T."/>
            <person name="Vassiliev H."/>
            <person name="Vo A."/>
            <person name="Wangchuk T."/>
            <person name="Wangdi T."/>
            <person name="Weiand M."/>
            <person name="Wilkinson J."/>
            <person name="Wilson A."/>
            <person name="Yadav S."/>
            <person name="Young G."/>
            <person name="Yu Q."/>
            <person name="Zembek L."/>
            <person name="Zhong D."/>
            <person name="Zimmer A."/>
            <person name="Zwirko Z."/>
            <person name="Jaffe D.B."/>
            <person name="Alvarez P."/>
            <person name="Brockman W."/>
            <person name="Butler J."/>
            <person name="Chin C."/>
            <person name="Gnerre S."/>
            <person name="Grabherr M."/>
            <person name="Kleber M."/>
            <person name="Mauceli E."/>
            <person name="MacCallum I."/>
        </authorList>
    </citation>
    <scope>NUCLEOTIDE SEQUENCE [LARGE SCALE GENOMIC DNA]</scope>
    <source>
        <strain evidence="3">white501</strain>
    </source>
</reference>
<evidence type="ECO:0000259" key="1">
    <source>
        <dbReference type="Pfam" id="PF22770"/>
    </source>
</evidence>
<protein>
    <submittedName>
        <fullName evidence="2">GD24752</fullName>
    </submittedName>
</protein>
<evidence type="ECO:0000313" key="2">
    <source>
        <dbReference type="EMBL" id="EDX16472.1"/>
    </source>
</evidence>
<name>B4NU25_DROSI</name>
<evidence type="ECO:0000313" key="3">
    <source>
        <dbReference type="Proteomes" id="UP000000304"/>
    </source>
</evidence>
<organism evidence="2 3">
    <name type="scientific">Drosophila simulans</name>
    <name type="common">Fruit fly</name>
    <dbReference type="NCBI Taxonomy" id="7240"/>
    <lineage>
        <taxon>Eukaryota</taxon>
        <taxon>Metazoa</taxon>
        <taxon>Ecdysozoa</taxon>
        <taxon>Arthropoda</taxon>
        <taxon>Hexapoda</taxon>
        <taxon>Insecta</taxon>
        <taxon>Pterygota</taxon>
        <taxon>Neoptera</taxon>
        <taxon>Endopterygota</taxon>
        <taxon>Diptera</taxon>
        <taxon>Brachycera</taxon>
        <taxon>Muscomorpha</taxon>
        <taxon>Ephydroidea</taxon>
        <taxon>Drosophilidae</taxon>
        <taxon>Drosophila</taxon>
        <taxon>Sophophora</taxon>
    </lineage>
</organism>
<accession>B4NU25</accession>
<sequence length="77" mass="8542">RQVFGYVSTAGFSFTEALVCAVGYVTPTGLQQLIEELPKPKGNRKQSPLMCLVRDADSRDYRWASFQVNLNVASPAF</sequence>
<dbReference type="Pfam" id="PF22770">
    <property type="entry name" value="POP1_C"/>
    <property type="match status" value="1"/>
</dbReference>
<proteinExistence type="predicted"/>
<feature type="non-terminal residue" evidence="2">
    <location>
        <position position="1"/>
    </location>
</feature>
<dbReference type="OrthoDB" id="442863at2759"/>
<gene>
    <name evidence="2" type="primary">Dsim\GD24752</name>
    <name evidence="2" type="ORF">Dsim_GD24752</name>
</gene>
<dbReference type="InterPro" id="IPR055079">
    <property type="entry name" value="POP1_C"/>
</dbReference>
<feature type="domain" description="POP1 C-terminal" evidence="1">
    <location>
        <begin position="1"/>
        <end position="69"/>
    </location>
</feature>
<dbReference type="Proteomes" id="UP000000304">
    <property type="component" value="Unassembled WGS sequence"/>
</dbReference>